<comment type="caution">
    <text evidence="1">The sequence shown here is derived from an EMBL/GenBank/DDBJ whole genome shotgun (WGS) entry which is preliminary data.</text>
</comment>
<gene>
    <name evidence="1" type="ORF">CRG98_032303</name>
</gene>
<proteinExistence type="predicted"/>
<dbReference type="EMBL" id="PGOL01002520">
    <property type="protein sequence ID" value="PKI47294.1"/>
    <property type="molecule type" value="Genomic_DNA"/>
</dbReference>
<organism evidence="1 2">
    <name type="scientific">Punica granatum</name>
    <name type="common">Pomegranate</name>
    <dbReference type="NCBI Taxonomy" id="22663"/>
    <lineage>
        <taxon>Eukaryota</taxon>
        <taxon>Viridiplantae</taxon>
        <taxon>Streptophyta</taxon>
        <taxon>Embryophyta</taxon>
        <taxon>Tracheophyta</taxon>
        <taxon>Spermatophyta</taxon>
        <taxon>Magnoliopsida</taxon>
        <taxon>eudicotyledons</taxon>
        <taxon>Gunneridae</taxon>
        <taxon>Pentapetalae</taxon>
        <taxon>rosids</taxon>
        <taxon>malvids</taxon>
        <taxon>Myrtales</taxon>
        <taxon>Lythraceae</taxon>
        <taxon>Punica</taxon>
    </lineage>
</organism>
<keyword evidence="2" id="KW-1185">Reference proteome</keyword>
<name>A0A2I0ITI5_PUNGR</name>
<dbReference type="Proteomes" id="UP000233551">
    <property type="component" value="Unassembled WGS sequence"/>
</dbReference>
<accession>A0A2I0ITI5</accession>
<reference evidence="1 2" key="1">
    <citation type="submission" date="2017-11" db="EMBL/GenBank/DDBJ databases">
        <title>De-novo sequencing of pomegranate (Punica granatum L.) genome.</title>
        <authorList>
            <person name="Akparov Z."/>
            <person name="Amiraslanov A."/>
            <person name="Hajiyeva S."/>
            <person name="Abbasov M."/>
            <person name="Kaur K."/>
            <person name="Hamwieh A."/>
            <person name="Solovyev V."/>
            <person name="Salamov A."/>
            <person name="Braich B."/>
            <person name="Kosarev P."/>
            <person name="Mahmoud A."/>
            <person name="Hajiyev E."/>
            <person name="Babayeva S."/>
            <person name="Izzatullayeva V."/>
            <person name="Mammadov A."/>
            <person name="Mammadov A."/>
            <person name="Sharifova S."/>
            <person name="Ojaghi J."/>
            <person name="Eynullazada K."/>
            <person name="Bayramov B."/>
            <person name="Abdulazimova A."/>
            <person name="Shahmuradov I."/>
        </authorList>
    </citation>
    <scope>NUCLEOTIDE SEQUENCE [LARGE SCALE GENOMIC DNA]</scope>
    <source>
        <strain evidence="2">cv. AG2017</strain>
        <tissue evidence="1">Leaf</tissue>
    </source>
</reference>
<dbReference type="AlphaFoldDB" id="A0A2I0ITI5"/>
<evidence type="ECO:0000313" key="1">
    <source>
        <dbReference type="EMBL" id="PKI47294.1"/>
    </source>
</evidence>
<sequence length="195" mass="21985">MEHCSLARLVSHEGKLGLLFPSRDDKFMDLWVMESPQTRVWKNRNRIYTEEMGHPAGDLLPLYGTKVALVEGYHEVVLCLFSPPTMNVFKTKHVITSEVFPYCSDLVPSNAFGSATTRQIAQMMSTRKPYAYRMILKLAHLLILMGPWLRSFLQPPIFISGASLNLIIYRILGGGLTGCHTLGEVAGDYSRGYCR</sequence>
<protein>
    <submittedName>
        <fullName evidence="1">Uncharacterized protein</fullName>
    </submittedName>
</protein>
<evidence type="ECO:0000313" key="2">
    <source>
        <dbReference type="Proteomes" id="UP000233551"/>
    </source>
</evidence>